<evidence type="ECO:0000313" key="1">
    <source>
        <dbReference type="EMBL" id="CAK0775697.1"/>
    </source>
</evidence>
<gene>
    <name evidence="1" type="ORF">CVIRNUC_004295</name>
</gene>
<dbReference type="Proteomes" id="UP001314263">
    <property type="component" value="Unassembled WGS sequence"/>
</dbReference>
<protein>
    <submittedName>
        <fullName evidence="1">Uncharacterized protein</fullName>
    </submittedName>
</protein>
<evidence type="ECO:0000313" key="2">
    <source>
        <dbReference type="Proteomes" id="UP001314263"/>
    </source>
</evidence>
<keyword evidence="2" id="KW-1185">Reference proteome</keyword>
<reference evidence="1 2" key="1">
    <citation type="submission" date="2023-10" db="EMBL/GenBank/DDBJ databases">
        <authorList>
            <person name="Maclean D."/>
            <person name="Macfadyen A."/>
        </authorList>
    </citation>
    <scope>NUCLEOTIDE SEQUENCE [LARGE SCALE GENOMIC DNA]</scope>
</reference>
<proteinExistence type="predicted"/>
<accession>A0AAV1I3P7</accession>
<comment type="caution">
    <text evidence="1">The sequence shown here is derived from an EMBL/GenBank/DDBJ whole genome shotgun (WGS) entry which is preliminary data.</text>
</comment>
<name>A0AAV1I3P7_9CHLO</name>
<dbReference type="AlphaFoldDB" id="A0AAV1I3P7"/>
<organism evidence="1 2">
    <name type="scientific">Coccomyxa viridis</name>
    <dbReference type="NCBI Taxonomy" id="1274662"/>
    <lineage>
        <taxon>Eukaryota</taxon>
        <taxon>Viridiplantae</taxon>
        <taxon>Chlorophyta</taxon>
        <taxon>core chlorophytes</taxon>
        <taxon>Trebouxiophyceae</taxon>
        <taxon>Trebouxiophyceae incertae sedis</taxon>
        <taxon>Coccomyxaceae</taxon>
        <taxon>Coccomyxa</taxon>
    </lineage>
</organism>
<sequence length="181" mass="20986">MAADIKTAQQMFRDACADHVYPVNSYKREEFISLLKNKLGYRARFASKEFFQVFMNIAAFVHQYVDPGLDYEIAAAFAQAQMGPKWLFTSWLAPRMHLKFNDGMHAVYLCYTANTRMLRDLPEPGTYVETDCMRTCAEYNAGLIKAAGHCVDQRKVTLDYETRVTWEKIMAKRMRAWRGLP</sequence>
<dbReference type="EMBL" id="CAUYUE010000005">
    <property type="protein sequence ID" value="CAK0775697.1"/>
    <property type="molecule type" value="Genomic_DNA"/>
</dbReference>